<comment type="caution">
    <text evidence="1">The sequence shown here is derived from an EMBL/GenBank/DDBJ whole genome shotgun (WGS) entry which is preliminary data.</text>
</comment>
<evidence type="ECO:0000313" key="2">
    <source>
        <dbReference type="Proteomes" id="UP000217785"/>
    </source>
</evidence>
<evidence type="ECO:0000313" key="1">
    <source>
        <dbReference type="EMBL" id="GAX89730.1"/>
    </source>
</evidence>
<name>A0A292YMM9_9BACL</name>
<dbReference type="EMBL" id="BDUF01000029">
    <property type="protein sequence ID" value="GAX89730.1"/>
    <property type="molecule type" value="Genomic_DNA"/>
</dbReference>
<dbReference type="Pfam" id="PF02566">
    <property type="entry name" value="OsmC"/>
    <property type="match status" value="1"/>
</dbReference>
<protein>
    <submittedName>
        <fullName evidence="1">Peroxiredoxin</fullName>
    </submittedName>
</protein>
<dbReference type="InterPro" id="IPR003718">
    <property type="entry name" value="OsmC/Ohr_fam"/>
</dbReference>
<dbReference type="PANTHER" id="PTHR34352">
    <property type="entry name" value="PROTEIN YHFA"/>
    <property type="match status" value="1"/>
</dbReference>
<organism evidence="1 2">
    <name type="scientific">Effusibacillus lacus</name>
    <dbReference type="NCBI Taxonomy" id="1348429"/>
    <lineage>
        <taxon>Bacteria</taxon>
        <taxon>Bacillati</taxon>
        <taxon>Bacillota</taxon>
        <taxon>Bacilli</taxon>
        <taxon>Bacillales</taxon>
        <taxon>Alicyclobacillaceae</taxon>
        <taxon>Effusibacillus</taxon>
    </lineage>
</organism>
<accession>A0A292YMM9</accession>
<gene>
    <name evidence="1" type="ORF">EFBL_1355</name>
</gene>
<proteinExistence type="predicted"/>
<dbReference type="Gene3D" id="3.30.300.20">
    <property type="match status" value="1"/>
</dbReference>
<dbReference type="SUPFAM" id="SSF82784">
    <property type="entry name" value="OsmC-like"/>
    <property type="match status" value="1"/>
</dbReference>
<dbReference type="Gene3D" id="2.20.25.10">
    <property type="match status" value="1"/>
</dbReference>
<dbReference type="RefSeq" id="WP_096181426.1">
    <property type="nucleotide sequence ID" value="NZ_BDUF01000029.1"/>
</dbReference>
<reference evidence="2" key="1">
    <citation type="submission" date="2017-07" db="EMBL/GenBank/DDBJ databases">
        <title>Draft genome sequence of Effusibacillus lacus strain skLN1.</title>
        <authorList>
            <person name="Watanabe M."/>
            <person name="Kojima H."/>
            <person name="Fukui M."/>
        </authorList>
    </citation>
    <scope>NUCLEOTIDE SEQUENCE [LARGE SCALE GENOMIC DNA]</scope>
    <source>
        <strain evidence="2">skLN1</strain>
    </source>
</reference>
<sequence>MKVSVAWQGKKRFDAKGDSGHLVVMDAKKEIGGEDSGSRPMELLLMGLGGCTGIDIVMILEKMRLNLEEFHMEIEGDRREEHPQKFTDIRIKYILKGEGLTRDKVERAIRLSEEKYCSASASLNARIQTVYELNGVLYEMGERTDNHEDPLQ</sequence>
<dbReference type="Proteomes" id="UP000217785">
    <property type="component" value="Unassembled WGS sequence"/>
</dbReference>
<dbReference type="AlphaFoldDB" id="A0A292YMM9"/>
<dbReference type="OrthoDB" id="9804010at2"/>
<keyword evidence="2" id="KW-1185">Reference proteome</keyword>
<dbReference type="InterPro" id="IPR036102">
    <property type="entry name" value="OsmC/Ohrsf"/>
</dbReference>
<dbReference type="InterPro" id="IPR015946">
    <property type="entry name" value="KH_dom-like_a/b"/>
</dbReference>
<dbReference type="PANTHER" id="PTHR34352:SF1">
    <property type="entry name" value="PROTEIN YHFA"/>
    <property type="match status" value="1"/>
</dbReference>